<dbReference type="InterPro" id="IPR012340">
    <property type="entry name" value="NA-bd_OB-fold"/>
</dbReference>
<dbReference type="KEGG" id="bvk:117233940"/>
<evidence type="ECO:0000256" key="3">
    <source>
        <dbReference type="ARBA" id="ARBA00023274"/>
    </source>
</evidence>
<dbReference type="Proteomes" id="UP000504631">
    <property type="component" value="Unplaced"/>
</dbReference>
<sequence length="310" mass="34449">MSAMSLVARVFTRHVANICYKPASVPVQVQPKRNQWNFVKVPKPGVKGKSYRRIVHFKDKYTVEPLNVTNLAGRDTVTGRLVAKGIGGGIKHKYHWIQWIRDGPTDLNEPPREDKVLAVFKDGCRTSFVALIGSGSNLQYILATENMKVGDIIRTHKGIPENHVRAFEGDAYPLGALSKGTIVNCVEKYPDKGGFLIHAAGTYGTILRQDGEDRVVIKMPSKKEFSIHKTCMATVGRLSNVEHGTTPIGSAQKNRELGNRPRSGLWQRKTGRFGRKIKPPAPLRKVGIDQKDNIKTKLELNIVALNNVNL</sequence>
<dbReference type="SUPFAM" id="SSF50249">
    <property type="entry name" value="Nucleic acid-binding proteins"/>
    <property type="match status" value="1"/>
</dbReference>
<keyword evidence="3" id="KW-0687">Ribonucleoprotein</keyword>
<feature type="region of interest" description="Disordered" evidence="4">
    <location>
        <begin position="242"/>
        <end position="266"/>
    </location>
</feature>
<dbReference type="CTD" id="51069"/>
<dbReference type="PANTHER" id="PTHR13691:SF73">
    <property type="entry name" value="LARGE RIBOSOMAL SUBUNIT PROTEIN UL2M"/>
    <property type="match status" value="1"/>
</dbReference>
<dbReference type="Pfam" id="PF03947">
    <property type="entry name" value="Ribosomal_L2_C"/>
    <property type="match status" value="1"/>
</dbReference>
<feature type="domain" description="Large ribosomal subunit protein uL2 RNA-binding" evidence="6">
    <location>
        <begin position="73"/>
        <end position="155"/>
    </location>
</feature>
<protein>
    <submittedName>
        <fullName evidence="8">39S ribosomal protein L2, mitochondrial</fullName>
    </submittedName>
</protein>
<feature type="domain" description="Large ribosomal subunit protein uL2 C-terminal" evidence="5">
    <location>
        <begin position="166"/>
        <end position="283"/>
    </location>
</feature>
<evidence type="ECO:0000256" key="4">
    <source>
        <dbReference type="SAM" id="MobiDB-lite"/>
    </source>
</evidence>
<dbReference type="SUPFAM" id="SSF50104">
    <property type="entry name" value="Translation proteins SH3-like domain"/>
    <property type="match status" value="1"/>
</dbReference>
<dbReference type="InterPro" id="IPR022666">
    <property type="entry name" value="Ribosomal_uL2_RNA-bd_dom"/>
</dbReference>
<organism evidence="7 8">
    <name type="scientific">Bombus vosnesenskii</name>
    <dbReference type="NCBI Taxonomy" id="207650"/>
    <lineage>
        <taxon>Eukaryota</taxon>
        <taxon>Metazoa</taxon>
        <taxon>Ecdysozoa</taxon>
        <taxon>Arthropoda</taxon>
        <taxon>Hexapoda</taxon>
        <taxon>Insecta</taxon>
        <taxon>Pterygota</taxon>
        <taxon>Neoptera</taxon>
        <taxon>Endopterygota</taxon>
        <taxon>Hymenoptera</taxon>
        <taxon>Apocrita</taxon>
        <taxon>Aculeata</taxon>
        <taxon>Apoidea</taxon>
        <taxon>Anthophila</taxon>
        <taxon>Apidae</taxon>
        <taxon>Bombus</taxon>
        <taxon>Pyrobombus</taxon>
    </lineage>
</organism>
<dbReference type="SMART" id="SM01383">
    <property type="entry name" value="Ribosomal_L2"/>
    <property type="match status" value="1"/>
</dbReference>
<dbReference type="GO" id="GO:0005762">
    <property type="term" value="C:mitochondrial large ribosomal subunit"/>
    <property type="evidence" value="ECO:0007669"/>
    <property type="project" value="TreeGrafter"/>
</dbReference>
<dbReference type="GeneID" id="117233940"/>
<evidence type="ECO:0000256" key="2">
    <source>
        <dbReference type="ARBA" id="ARBA00022980"/>
    </source>
</evidence>
<gene>
    <name evidence="8" type="primary">LOC117233940</name>
</gene>
<dbReference type="GO" id="GO:0003735">
    <property type="term" value="F:structural constituent of ribosome"/>
    <property type="evidence" value="ECO:0007669"/>
    <property type="project" value="InterPro"/>
</dbReference>
<evidence type="ECO:0000313" key="7">
    <source>
        <dbReference type="Proteomes" id="UP000504631"/>
    </source>
</evidence>
<dbReference type="RefSeq" id="XP_033350571.1">
    <property type="nucleotide sequence ID" value="XM_033494680.1"/>
</dbReference>
<name>A0A6J3KDZ2_9HYME</name>
<evidence type="ECO:0000259" key="5">
    <source>
        <dbReference type="SMART" id="SM01382"/>
    </source>
</evidence>
<dbReference type="AlphaFoldDB" id="A0A6J3KDZ2"/>
<comment type="similarity">
    <text evidence="1">Belongs to the universal ribosomal protein uL2 family.</text>
</comment>
<evidence type="ECO:0000313" key="8">
    <source>
        <dbReference type="RefSeq" id="XP_033350571.1"/>
    </source>
</evidence>
<dbReference type="InterPro" id="IPR002171">
    <property type="entry name" value="Ribosomal_uL2"/>
</dbReference>
<proteinExistence type="inferred from homology"/>
<dbReference type="PANTHER" id="PTHR13691">
    <property type="entry name" value="RIBOSOMAL PROTEIN L2"/>
    <property type="match status" value="1"/>
</dbReference>
<dbReference type="GO" id="GO:0032543">
    <property type="term" value="P:mitochondrial translation"/>
    <property type="evidence" value="ECO:0007669"/>
    <property type="project" value="TreeGrafter"/>
</dbReference>
<dbReference type="SMART" id="SM01382">
    <property type="entry name" value="Ribosomal_L2_C"/>
    <property type="match status" value="1"/>
</dbReference>
<dbReference type="GO" id="GO:0003723">
    <property type="term" value="F:RNA binding"/>
    <property type="evidence" value="ECO:0007669"/>
    <property type="project" value="TreeGrafter"/>
</dbReference>
<evidence type="ECO:0000259" key="6">
    <source>
        <dbReference type="SMART" id="SM01383"/>
    </source>
</evidence>
<dbReference type="InterPro" id="IPR008991">
    <property type="entry name" value="Translation_prot_SH3-like_sf"/>
</dbReference>
<dbReference type="InterPro" id="IPR022669">
    <property type="entry name" value="Ribosomal_uL2_C"/>
</dbReference>
<keyword evidence="2 8" id="KW-0689">Ribosomal protein</keyword>
<dbReference type="Gene3D" id="2.40.50.140">
    <property type="entry name" value="Nucleic acid-binding proteins"/>
    <property type="match status" value="1"/>
</dbReference>
<evidence type="ECO:0000256" key="1">
    <source>
        <dbReference type="ARBA" id="ARBA00005636"/>
    </source>
</evidence>
<reference evidence="8" key="1">
    <citation type="submission" date="2025-08" db="UniProtKB">
        <authorList>
            <consortium name="RefSeq"/>
        </authorList>
    </citation>
    <scope>IDENTIFICATION</scope>
    <source>
        <tissue evidence="8">Muscle</tissue>
    </source>
</reference>
<keyword evidence="7" id="KW-1185">Reference proteome</keyword>
<dbReference type="InterPro" id="IPR014722">
    <property type="entry name" value="Rib_uL2_dom2"/>
</dbReference>
<accession>A0A6J3KDZ2</accession>
<dbReference type="Gene3D" id="2.30.30.30">
    <property type="match status" value="1"/>
</dbReference>